<evidence type="ECO:0000313" key="4">
    <source>
        <dbReference type="Proteomes" id="UP000278143"/>
    </source>
</evidence>
<protein>
    <recommendedName>
        <fullName evidence="5">Lung seven transmembrane receptor-domain-containing protein</fullName>
    </recommendedName>
</protein>
<dbReference type="Proteomes" id="UP000278143">
    <property type="component" value="Unassembled WGS sequence"/>
</dbReference>
<dbReference type="AlphaFoldDB" id="A0A4P9YZI6"/>
<sequence>MCRLIQRLLLAASIYLLVNGGTADALITIRTPNDTEITYPTSDYFMYHQPYYYYSGVSLYWPWNKAAGSCSMEHGSKINEYSGNVTQSLRTYSTLSITVSNVDAVMSGCITLAQVSASAGTADIAYTVWQVGLAVKALSRQLVELQYPPIKLFVFMDSLSLVTKQEELPWAPFSPWFRTTRPESASDGPPAVDVALLDKDAARYLTSIYSVGAVLKVDIEQEAGPWNDIYLSPGYTAYKWILFALVICALLYAYARLFKLIQLWILPERIELAMFAFASITAICALDASPIVPLIVCTSRSFCCSAFFPKKVIICFRAAVLLDLAMQTTLFVIYTLLYSSTIEYVEHSFISFMFDYFHMATDMLQCASRLVRMLPVQAAAAPGGIPALPEACAIYTAIIIKDAISLYKEKRGILVSYNGMLGFSVLDEILAFIQVPVYLSILGVAWPRKPKKNIDAPHSPMD</sequence>
<evidence type="ECO:0008006" key="5">
    <source>
        <dbReference type="Google" id="ProtNLM"/>
    </source>
</evidence>
<keyword evidence="2" id="KW-0732">Signal</keyword>
<dbReference type="OrthoDB" id="10619260at2759"/>
<reference evidence="4" key="1">
    <citation type="journal article" date="2018" name="Nat. Microbiol.">
        <title>Leveraging single-cell genomics to expand the fungal tree of life.</title>
        <authorList>
            <person name="Ahrendt S.R."/>
            <person name="Quandt C.A."/>
            <person name="Ciobanu D."/>
            <person name="Clum A."/>
            <person name="Salamov A."/>
            <person name="Andreopoulos B."/>
            <person name="Cheng J.F."/>
            <person name="Woyke T."/>
            <person name="Pelin A."/>
            <person name="Henrissat B."/>
            <person name="Reynolds N.K."/>
            <person name="Benny G.L."/>
            <person name="Smith M.E."/>
            <person name="James T.Y."/>
            <person name="Grigoriev I.V."/>
        </authorList>
    </citation>
    <scope>NUCLEOTIDE SEQUENCE [LARGE SCALE GENOMIC DNA]</scope>
    <source>
        <strain evidence="4">Benny S71-1</strain>
    </source>
</reference>
<feature type="transmembrane region" description="Helical" evidence="1">
    <location>
        <begin position="237"/>
        <end position="255"/>
    </location>
</feature>
<feature type="transmembrane region" description="Helical" evidence="1">
    <location>
        <begin position="275"/>
        <end position="296"/>
    </location>
</feature>
<keyword evidence="1" id="KW-0472">Membrane</keyword>
<feature type="chain" id="PRO_5020870859" description="Lung seven transmembrane receptor-domain-containing protein" evidence="2">
    <location>
        <begin position="24"/>
        <end position="462"/>
    </location>
</feature>
<evidence type="ECO:0000256" key="2">
    <source>
        <dbReference type="SAM" id="SignalP"/>
    </source>
</evidence>
<organism evidence="3 4">
    <name type="scientific">Syncephalis pseudoplumigaleata</name>
    <dbReference type="NCBI Taxonomy" id="1712513"/>
    <lineage>
        <taxon>Eukaryota</taxon>
        <taxon>Fungi</taxon>
        <taxon>Fungi incertae sedis</taxon>
        <taxon>Zoopagomycota</taxon>
        <taxon>Zoopagomycotina</taxon>
        <taxon>Zoopagomycetes</taxon>
        <taxon>Zoopagales</taxon>
        <taxon>Piptocephalidaceae</taxon>
        <taxon>Syncephalis</taxon>
    </lineage>
</organism>
<keyword evidence="1" id="KW-1133">Transmembrane helix</keyword>
<proteinExistence type="predicted"/>
<evidence type="ECO:0000256" key="1">
    <source>
        <dbReference type="SAM" id="Phobius"/>
    </source>
</evidence>
<dbReference type="EMBL" id="KZ989694">
    <property type="protein sequence ID" value="RKP25577.1"/>
    <property type="molecule type" value="Genomic_DNA"/>
</dbReference>
<keyword evidence="4" id="KW-1185">Reference proteome</keyword>
<gene>
    <name evidence="3" type="ORF">SYNPS1DRAFT_28688</name>
</gene>
<feature type="signal peptide" evidence="2">
    <location>
        <begin position="1"/>
        <end position="23"/>
    </location>
</feature>
<evidence type="ECO:0000313" key="3">
    <source>
        <dbReference type="EMBL" id="RKP25577.1"/>
    </source>
</evidence>
<name>A0A4P9YZI6_9FUNG</name>
<accession>A0A4P9YZI6</accession>
<keyword evidence="1" id="KW-0812">Transmembrane</keyword>